<keyword evidence="3" id="KW-1185">Reference proteome</keyword>
<gene>
    <name evidence="2" type="ORF">RM533_04170</name>
</gene>
<proteinExistence type="predicted"/>
<evidence type="ECO:0000259" key="1">
    <source>
        <dbReference type="Pfam" id="PF01575"/>
    </source>
</evidence>
<dbReference type="SUPFAM" id="SSF54637">
    <property type="entry name" value="Thioesterase/thiol ester dehydrase-isomerase"/>
    <property type="match status" value="1"/>
</dbReference>
<protein>
    <submittedName>
        <fullName evidence="2">MaoC/PaaZ C-terminal domain-containing protein</fullName>
    </submittedName>
</protein>
<sequence length="141" mass="14836">MAVMKYEDIKEGAELPPLTFPVSASAIVTGAIATNDYQNVHHDKAAAEATGVPDIFMNILTTNGIVQRYVQEWAQKPGAVRSVKIRLGAPNFAGDTMVLRGTVANVDKAQRTAAVAVEGTNSIGKHVTATVVIGFDEKGAA</sequence>
<dbReference type="RefSeq" id="WP_311339945.1">
    <property type="nucleotide sequence ID" value="NZ_JAVRHS010000002.1"/>
</dbReference>
<name>A0ABU2ZFJ9_9SPHN</name>
<dbReference type="InterPro" id="IPR029069">
    <property type="entry name" value="HotDog_dom_sf"/>
</dbReference>
<feature type="domain" description="MaoC-like" evidence="1">
    <location>
        <begin position="20"/>
        <end position="120"/>
    </location>
</feature>
<organism evidence="2 3">
    <name type="scientific">Croceicoccus esteveae</name>
    <dbReference type="NCBI Taxonomy" id="3075597"/>
    <lineage>
        <taxon>Bacteria</taxon>
        <taxon>Pseudomonadati</taxon>
        <taxon>Pseudomonadota</taxon>
        <taxon>Alphaproteobacteria</taxon>
        <taxon>Sphingomonadales</taxon>
        <taxon>Erythrobacteraceae</taxon>
        <taxon>Croceicoccus</taxon>
    </lineage>
</organism>
<accession>A0ABU2ZFJ9</accession>
<dbReference type="Pfam" id="PF01575">
    <property type="entry name" value="MaoC_dehydratas"/>
    <property type="match status" value="1"/>
</dbReference>
<evidence type="ECO:0000313" key="2">
    <source>
        <dbReference type="EMBL" id="MDT0575377.1"/>
    </source>
</evidence>
<evidence type="ECO:0000313" key="3">
    <source>
        <dbReference type="Proteomes" id="UP001259803"/>
    </source>
</evidence>
<reference evidence="2 3" key="1">
    <citation type="submission" date="2023-09" db="EMBL/GenBank/DDBJ databases">
        <authorList>
            <person name="Rey-Velasco X."/>
        </authorList>
    </citation>
    <scope>NUCLEOTIDE SEQUENCE [LARGE SCALE GENOMIC DNA]</scope>
    <source>
        <strain evidence="2 3">F390</strain>
    </source>
</reference>
<comment type="caution">
    <text evidence="2">The sequence shown here is derived from an EMBL/GenBank/DDBJ whole genome shotgun (WGS) entry which is preliminary data.</text>
</comment>
<dbReference type="Gene3D" id="3.10.129.10">
    <property type="entry name" value="Hotdog Thioesterase"/>
    <property type="match status" value="1"/>
</dbReference>
<dbReference type="Proteomes" id="UP001259803">
    <property type="component" value="Unassembled WGS sequence"/>
</dbReference>
<dbReference type="InterPro" id="IPR002539">
    <property type="entry name" value="MaoC-like_dom"/>
</dbReference>
<dbReference type="EMBL" id="JAVRHS010000002">
    <property type="protein sequence ID" value="MDT0575377.1"/>
    <property type="molecule type" value="Genomic_DNA"/>
</dbReference>